<dbReference type="Proteomes" id="UP000750711">
    <property type="component" value="Unassembled WGS sequence"/>
</dbReference>
<sequence>MAVSPPSSLPDLLQHLSEVTNSPNTNLDAKLFDKVEAQLTGQSQRYLLPSTRPVESMLTDMYSVTEQNIPPLIPTLLPQLTSTIPLIKQDPKPVTTLIIALLRSVPFTSCLTFTSPTSLVEALNSSSPPVNILALSLLEKAAVNPSDTAIVAGMKEVVSELVTLWLCTSDTEVSQKAARVLENLLKVDHGTSDSGDIDVDMEDADKSGERNGRGQGLMWRRIFGDRDIYSLFFSICSPKATGRGERQLSKSERSLSQARLLSLLEKLAAMDFGTLTHSHHPDLEASYGLQSDREGFLDFAIVHMVNAKEDVLMHMALIDTLVELLKAVPPSDATSSSSIASLSLSPSSSSPLDFLISRGIHDRTSNYYLEPTLEGLGPSDAAFLSGRAAAYLAAYASRYPSHLLTAVRARTNTSVLDAILSRISQGLAGRSARQDPPSHDLHLLASLPRATLLPRIRPNAPSTPQDLWRSSPVCLIPLKRTSSEYLNTLATLFHGPSQATGEVTINPSPSTEPPRRPPTLVSEAAAARVLYTLYLAKEPHFYRALVSYAGTVALRETAVAALNLLSAIITANWEPLPSPGQGNSADSTALLTEYQLISMLPPSAPRPPPPSSLQAILREPVIGIVGPYLLAPAQVYSNLVGGRGDTESAAYKVAIAKYGATKRLFDVLKRNPSTQGSQLTYLLSEVVAKGPWPSASRPGARVSVMGL</sequence>
<name>A0A9P8LCE1_9PEZI</name>
<reference evidence="1" key="1">
    <citation type="submission" date="2021-03" db="EMBL/GenBank/DDBJ databases">
        <title>Comparative genomics and phylogenomic investigation of the class Geoglossomycetes provide insights into ecological specialization and systematics.</title>
        <authorList>
            <person name="Melie T."/>
            <person name="Pirro S."/>
            <person name="Miller A.N."/>
            <person name="Quandt A."/>
        </authorList>
    </citation>
    <scope>NUCLEOTIDE SEQUENCE</scope>
    <source>
        <strain evidence="1">CAQ_001_2017</strain>
    </source>
</reference>
<dbReference type="AlphaFoldDB" id="A0A9P8LCE1"/>
<comment type="caution">
    <text evidence="1">The sequence shown here is derived from an EMBL/GenBank/DDBJ whole genome shotgun (WGS) entry which is preliminary data.</text>
</comment>
<dbReference type="SUPFAM" id="SSF48371">
    <property type="entry name" value="ARM repeat"/>
    <property type="match status" value="1"/>
</dbReference>
<dbReference type="Gene3D" id="1.25.10.50">
    <property type="match status" value="1"/>
</dbReference>
<evidence type="ECO:0000313" key="1">
    <source>
        <dbReference type="EMBL" id="KAH0559704.1"/>
    </source>
</evidence>
<evidence type="ECO:0000313" key="2">
    <source>
        <dbReference type="Proteomes" id="UP000750711"/>
    </source>
</evidence>
<organism evidence="1 2">
    <name type="scientific">Trichoglossum hirsutum</name>
    <dbReference type="NCBI Taxonomy" id="265104"/>
    <lineage>
        <taxon>Eukaryota</taxon>
        <taxon>Fungi</taxon>
        <taxon>Dikarya</taxon>
        <taxon>Ascomycota</taxon>
        <taxon>Pezizomycotina</taxon>
        <taxon>Geoglossomycetes</taxon>
        <taxon>Geoglossales</taxon>
        <taxon>Geoglossaceae</taxon>
        <taxon>Trichoglossum</taxon>
    </lineage>
</organism>
<proteinExistence type="predicted"/>
<dbReference type="InterPro" id="IPR016024">
    <property type="entry name" value="ARM-type_fold"/>
</dbReference>
<keyword evidence="2" id="KW-1185">Reference proteome</keyword>
<gene>
    <name evidence="1" type="ORF">GP486_003776</name>
</gene>
<protein>
    <recommendedName>
        <fullName evidence="3">DNA mismatch repair protein HSM3 N-terminal domain-containing protein</fullName>
    </recommendedName>
</protein>
<accession>A0A9P8LCE1</accession>
<dbReference type="EMBL" id="JAGHQM010000538">
    <property type="protein sequence ID" value="KAH0559704.1"/>
    <property type="molecule type" value="Genomic_DNA"/>
</dbReference>
<evidence type="ECO:0008006" key="3">
    <source>
        <dbReference type="Google" id="ProtNLM"/>
    </source>
</evidence>